<evidence type="ECO:0000313" key="3">
    <source>
        <dbReference type="Proteomes" id="UP000037069"/>
    </source>
</evidence>
<evidence type="ECO:0000313" key="2">
    <source>
        <dbReference type="EMBL" id="KNC29756.1"/>
    </source>
</evidence>
<dbReference type="EMBL" id="JRES01000634">
    <property type="protein sequence ID" value="KNC29756.1"/>
    <property type="molecule type" value="Genomic_DNA"/>
</dbReference>
<feature type="compositionally biased region" description="Acidic residues" evidence="1">
    <location>
        <begin position="143"/>
        <end position="152"/>
    </location>
</feature>
<dbReference type="Proteomes" id="UP000037069">
    <property type="component" value="Unassembled WGS sequence"/>
</dbReference>
<keyword evidence="3" id="KW-1185">Reference proteome</keyword>
<reference evidence="2 3" key="1">
    <citation type="journal article" date="2015" name="Nat. Commun.">
        <title>Lucilia cuprina genome unlocks parasitic fly biology to underpin future interventions.</title>
        <authorList>
            <person name="Anstead C.A."/>
            <person name="Korhonen P.K."/>
            <person name="Young N.D."/>
            <person name="Hall R.S."/>
            <person name="Jex A.R."/>
            <person name="Murali S.C."/>
            <person name="Hughes D.S."/>
            <person name="Lee S.F."/>
            <person name="Perry T."/>
            <person name="Stroehlein A.J."/>
            <person name="Ansell B.R."/>
            <person name="Breugelmans B."/>
            <person name="Hofmann A."/>
            <person name="Qu J."/>
            <person name="Dugan S."/>
            <person name="Lee S.L."/>
            <person name="Chao H."/>
            <person name="Dinh H."/>
            <person name="Han Y."/>
            <person name="Doddapaneni H.V."/>
            <person name="Worley K.C."/>
            <person name="Muzny D.M."/>
            <person name="Ioannidis P."/>
            <person name="Waterhouse R.M."/>
            <person name="Zdobnov E.M."/>
            <person name="James P.J."/>
            <person name="Bagnall N.H."/>
            <person name="Kotze A.C."/>
            <person name="Gibbs R.A."/>
            <person name="Richards S."/>
            <person name="Batterham P."/>
            <person name="Gasser R.B."/>
        </authorList>
    </citation>
    <scope>NUCLEOTIDE SEQUENCE [LARGE SCALE GENOMIC DNA]</scope>
    <source>
        <strain evidence="2 3">LS</strain>
        <tissue evidence="2">Full body</tissue>
    </source>
</reference>
<accession>A0A0L0CBW7</accession>
<comment type="caution">
    <text evidence="2">The sequence shown here is derived from an EMBL/GenBank/DDBJ whole genome shotgun (WGS) entry which is preliminary data.</text>
</comment>
<dbReference type="AlphaFoldDB" id="A0A0L0CBW7"/>
<sequence length="170" mass="19451">LTEEEANETLKYVIGKYEEVEMKIIGEPVSIYGLRLSYGDTEEELNIHFKYIDNTQHDIIQNCVFALYHRQNECELIKTICNTFLPITPRPLLQRKDLRICNDGSDVQLVEKEDDDDEEETTMVTTTDAEQVASKANSVAEGSENDGDDDDDKQQLRQSAQQRSIEAESE</sequence>
<gene>
    <name evidence="2" type="ORF">FF38_05206</name>
</gene>
<name>A0A0L0CBW7_LUCCU</name>
<feature type="compositionally biased region" description="Acidic residues" evidence="1">
    <location>
        <begin position="112"/>
        <end position="121"/>
    </location>
</feature>
<organism evidence="2 3">
    <name type="scientific">Lucilia cuprina</name>
    <name type="common">Green bottle fly</name>
    <name type="synonym">Australian sheep blowfly</name>
    <dbReference type="NCBI Taxonomy" id="7375"/>
    <lineage>
        <taxon>Eukaryota</taxon>
        <taxon>Metazoa</taxon>
        <taxon>Ecdysozoa</taxon>
        <taxon>Arthropoda</taxon>
        <taxon>Hexapoda</taxon>
        <taxon>Insecta</taxon>
        <taxon>Pterygota</taxon>
        <taxon>Neoptera</taxon>
        <taxon>Endopterygota</taxon>
        <taxon>Diptera</taxon>
        <taxon>Brachycera</taxon>
        <taxon>Muscomorpha</taxon>
        <taxon>Oestroidea</taxon>
        <taxon>Calliphoridae</taxon>
        <taxon>Luciliinae</taxon>
        <taxon>Lucilia</taxon>
    </lineage>
</organism>
<proteinExistence type="predicted"/>
<protein>
    <submittedName>
        <fullName evidence="2">Uncharacterized protein</fullName>
    </submittedName>
</protein>
<dbReference type="OrthoDB" id="1908104at2759"/>
<feature type="region of interest" description="Disordered" evidence="1">
    <location>
        <begin position="110"/>
        <end position="170"/>
    </location>
</feature>
<evidence type="ECO:0000256" key="1">
    <source>
        <dbReference type="SAM" id="MobiDB-lite"/>
    </source>
</evidence>
<feature type="non-terminal residue" evidence="2">
    <location>
        <position position="1"/>
    </location>
</feature>